<protein>
    <submittedName>
        <fullName evidence="2">Porin</fullName>
    </submittedName>
</protein>
<sequence>MKTTICNLRMKTVAFAISATMLLASSGASALDFDVNGTKLTFGGYAKMMVIYDTDGTVTAPYNGDLYSVYSTPIDGSANADKTDLDMTARESRLFVKTATETEYGTLTSHIEGDFFADIDADGPTWSNSNGFRIRHAYMKLQNGKQSILAGQTWSNFMDFAGIMPSMDFSSDAGNPFVRQSQVRYQYDFAPGNYASVSLENPSLGFCNAGPAVFVNSGSSEDKLPDMVVKYFYGNKTFTVSPRAVLRRFEIDGQSAFGYGLALNTSVKFGAGHKAVLGMMYGDGIGRYAGLGFNAGVGLTTANEIETLKFKSIMGGVILALSDDVSWTVGAGYSKQDEEGYDIGALTAIANKTAFSWHSNLYWDITKQLQYAVGVMSGKVENMAGDEGDMTRFQTYIKYSF</sequence>
<feature type="signal peptide" evidence="1">
    <location>
        <begin position="1"/>
        <end position="30"/>
    </location>
</feature>
<dbReference type="RefSeq" id="WP_213680998.1">
    <property type="nucleotide sequence ID" value="NZ_CP074572.1"/>
</dbReference>
<evidence type="ECO:0000256" key="1">
    <source>
        <dbReference type="SAM" id="SignalP"/>
    </source>
</evidence>
<dbReference type="SUPFAM" id="SSF56935">
    <property type="entry name" value="Porins"/>
    <property type="match status" value="1"/>
</dbReference>
<keyword evidence="3" id="KW-1185">Reference proteome</keyword>
<name>A0ABX8DC38_9GAMM</name>
<feature type="chain" id="PRO_5045108684" evidence="1">
    <location>
        <begin position="31"/>
        <end position="401"/>
    </location>
</feature>
<dbReference type="EMBL" id="CP074572">
    <property type="protein sequence ID" value="QVK22343.1"/>
    <property type="molecule type" value="Genomic_DNA"/>
</dbReference>
<proteinExistence type="predicted"/>
<gene>
    <name evidence="2" type="ORF">KHX94_13140</name>
</gene>
<reference evidence="2 3" key="1">
    <citation type="journal article" date="2012" name="Int. J. Syst. Evol. Microbiol.">
        <title>Shewanella dokdonensis sp. nov., isolated from seawater.</title>
        <authorList>
            <person name="Sung H.R."/>
            <person name="Yoon J.H."/>
            <person name="Ghim S.Y."/>
        </authorList>
    </citation>
    <scope>NUCLEOTIDE SEQUENCE [LARGE SCALE GENOMIC DNA]</scope>
    <source>
        <strain evidence="2 3">DSM 23626</strain>
    </source>
</reference>
<evidence type="ECO:0000313" key="2">
    <source>
        <dbReference type="EMBL" id="QVK22343.1"/>
    </source>
</evidence>
<keyword evidence="1" id="KW-0732">Signal</keyword>
<evidence type="ECO:0000313" key="3">
    <source>
        <dbReference type="Proteomes" id="UP000676428"/>
    </source>
</evidence>
<organism evidence="2 3">
    <name type="scientific">Shewanella dokdonensis</name>
    <dbReference type="NCBI Taxonomy" id="712036"/>
    <lineage>
        <taxon>Bacteria</taxon>
        <taxon>Pseudomonadati</taxon>
        <taxon>Pseudomonadota</taxon>
        <taxon>Gammaproteobacteria</taxon>
        <taxon>Alteromonadales</taxon>
        <taxon>Shewanellaceae</taxon>
        <taxon>Shewanella</taxon>
    </lineage>
</organism>
<accession>A0ABX8DC38</accession>
<dbReference type="Pfam" id="PF19577">
    <property type="entry name" value="DcaP"/>
    <property type="match status" value="1"/>
</dbReference>
<dbReference type="Proteomes" id="UP000676428">
    <property type="component" value="Chromosome"/>
</dbReference>
<dbReference type="InterPro" id="IPR045748">
    <property type="entry name" value="DcaP"/>
</dbReference>